<evidence type="ECO:0000256" key="2">
    <source>
        <dbReference type="ARBA" id="ARBA00023125"/>
    </source>
</evidence>
<evidence type="ECO:0000313" key="5">
    <source>
        <dbReference type="EMBL" id="MEK8028746.1"/>
    </source>
</evidence>
<dbReference type="InterPro" id="IPR028082">
    <property type="entry name" value="Peripla_BP_I"/>
</dbReference>
<feature type="domain" description="HTH lacI-type" evidence="4">
    <location>
        <begin position="10"/>
        <end position="64"/>
    </location>
</feature>
<dbReference type="PRINTS" id="PR00036">
    <property type="entry name" value="HTHLACI"/>
</dbReference>
<dbReference type="PANTHER" id="PTHR30146">
    <property type="entry name" value="LACI-RELATED TRANSCRIPTIONAL REPRESSOR"/>
    <property type="match status" value="1"/>
</dbReference>
<keyword evidence="1" id="KW-0805">Transcription regulation</keyword>
<name>A0ABU9BG16_9BURK</name>
<dbReference type="CDD" id="cd06307">
    <property type="entry name" value="PBP1_sugar_binding"/>
    <property type="match status" value="1"/>
</dbReference>
<dbReference type="EMBL" id="JBBUTF010000030">
    <property type="protein sequence ID" value="MEK8028746.1"/>
    <property type="molecule type" value="Genomic_DNA"/>
</dbReference>
<dbReference type="SUPFAM" id="SSF47413">
    <property type="entry name" value="lambda repressor-like DNA-binding domains"/>
    <property type="match status" value="1"/>
</dbReference>
<dbReference type="SMART" id="SM00354">
    <property type="entry name" value="HTH_LACI"/>
    <property type="match status" value="1"/>
</dbReference>
<reference evidence="5 6" key="1">
    <citation type="submission" date="2024-04" db="EMBL/GenBank/DDBJ databases">
        <title>Novel species of the genus Ideonella isolated from streams.</title>
        <authorList>
            <person name="Lu H."/>
        </authorList>
    </citation>
    <scope>NUCLEOTIDE SEQUENCE [LARGE SCALE GENOMIC DNA]</scope>
    <source>
        <strain evidence="5 6">BYS139W</strain>
    </source>
</reference>
<evidence type="ECO:0000256" key="1">
    <source>
        <dbReference type="ARBA" id="ARBA00023015"/>
    </source>
</evidence>
<comment type="caution">
    <text evidence="5">The sequence shown here is derived from an EMBL/GenBank/DDBJ whole genome shotgun (WGS) entry which is preliminary data.</text>
</comment>
<dbReference type="PROSITE" id="PS00356">
    <property type="entry name" value="HTH_LACI_1"/>
    <property type="match status" value="1"/>
</dbReference>
<gene>
    <name evidence="5" type="ORF">AACH11_22530</name>
</gene>
<dbReference type="Gene3D" id="3.40.50.2300">
    <property type="match status" value="2"/>
</dbReference>
<dbReference type="GO" id="GO:0003677">
    <property type="term" value="F:DNA binding"/>
    <property type="evidence" value="ECO:0007669"/>
    <property type="project" value="UniProtKB-KW"/>
</dbReference>
<evidence type="ECO:0000313" key="6">
    <source>
        <dbReference type="Proteomes" id="UP001368500"/>
    </source>
</evidence>
<dbReference type="SUPFAM" id="SSF53822">
    <property type="entry name" value="Periplasmic binding protein-like I"/>
    <property type="match status" value="1"/>
</dbReference>
<protein>
    <submittedName>
        <fullName evidence="5">LacI family DNA-binding transcriptional regulator</fullName>
    </submittedName>
</protein>
<organism evidence="5 6">
    <name type="scientific">Pseudaquabacterium rugosum</name>
    <dbReference type="NCBI Taxonomy" id="2984194"/>
    <lineage>
        <taxon>Bacteria</taxon>
        <taxon>Pseudomonadati</taxon>
        <taxon>Pseudomonadota</taxon>
        <taxon>Betaproteobacteria</taxon>
        <taxon>Burkholderiales</taxon>
        <taxon>Sphaerotilaceae</taxon>
        <taxon>Pseudaquabacterium</taxon>
    </lineage>
</organism>
<dbReference type="Pfam" id="PF00356">
    <property type="entry name" value="LacI"/>
    <property type="match status" value="1"/>
</dbReference>
<dbReference type="InterPro" id="IPR010982">
    <property type="entry name" value="Lambda_DNA-bd_dom_sf"/>
</dbReference>
<dbReference type="PROSITE" id="PS50932">
    <property type="entry name" value="HTH_LACI_2"/>
    <property type="match status" value="1"/>
</dbReference>
<dbReference type="RefSeq" id="WP_341376533.1">
    <property type="nucleotide sequence ID" value="NZ_JBBUTF010000030.1"/>
</dbReference>
<dbReference type="InterPro" id="IPR000843">
    <property type="entry name" value="HTH_LacI"/>
</dbReference>
<keyword evidence="3" id="KW-0804">Transcription</keyword>
<dbReference type="Gene3D" id="1.10.260.40">
    <property type="entry name" value="lambda repressor-like DNA-binding domains"/>
    <property type="match status" value="1"/>
</dbReference>
<evidence type="ECO:0000259" key="4">
    <source>
        <dbReference type="PROSITE" id="PS50932"/>
    </source>
</evidence>
<keyword evidence="2 5" id="KW-0238">DNA-binding</keyword>
<dbReference type="Pfam" id="PF13407">
    <property type="entry name" value="Peripla_BP_4"/>
    <property type="match status" value="1"/>
</dbReference>
<dbReference type="Proteomes" id="UP001368500">
    <property type="component" value="Unassembled WGS sequence"/>
</dbReference>
<dbReference type="CDD" id="cd01392">
    <property type="entry name" value="HTH_LacI"/>
    <property type="match status" value="1"/>
</dbReference>
<sequence length="349" mass="37924">MSSPSRSRRATITDVAQAAGVSPSTVDRVLNGRAPVRLDTAQRIQQIAESMGFHAAAVIRERVQGKRPRHRLGFLLEHPDLDFHRTLGQAIAQAAEAHPGCLPQAEIEFMDDIAPEAVSQRLRRLGERVDAVALVAADHALIGAEIARLKARGVPVFALISELSSPDRTGYAGLDNRSVGRTAAWFITKLAREPGKVVIFVGSHRFQCQELAEMSFRSYVREHAPQFELLEPFVTLESNALAEEGMRELLQRYPEIVGVFVAGDGTGGVLRALREHREAGGAPVVGVARELMDCTRDGLMRGDLMAVLSHPLPALAAGLVSRMVAALDEPERPPGNLLVPLETQTPESR</sequence>
<keyword evidence="6" id="KW-1185">Reference proteome</keyword>
<dbReference type="InterPro" id="IPR025997">
    <property type="entry name" value="SBP_2_dom"/>
</dbReference>
<accession>A0ABU9BG16</accession>
<dbReference type="PANTHER" id="PTHR30146:SF152">
    <property type="entry name" value="TRANSCRIPTIONAL REGULATORY PROTEIN"/>
    <property type="match status" value="1"/>
</dbReference>
<proteinExistence type="predicted"/>
<evidence type="ECO:0000256" key="3">
    <source>
        <dbReference type="ARBA" id="ARBA00023163"/>
    </source>
</evidence>